<organism evidence="2 3">
    <name type="scientific">Crenothrix polyspora</name>
    <dbReference type="NCBI Taxonomy" id="360316"/>
    <lineage>
        <taxon>Bacteria</taxon>
        <taxon>Pseudomonadati</taxon>
        <taxon>Pseudomonadota</taxon>
        <taxon>Gammaproteobacteria</taxon>
        <taxon>Methylococcales</taxon>
        <taxon>Crenotrichaceae</taxon>
        <taxon>Crenothrix</taxon>
    </lineage>
</organism>
<dbReference type="OrthoDB" id="9788479at2"/>
<dbReference type="InterPro" id="IPR039554">
    <property type="entry name" value="HigA2-like_HTH"/>
</dbReference>
<feature type="domain" description="HTH cro/C1-type" evidence="1">
    <location>
        <begin position="37"/>
        <end position="92"/>
    </location>
</feature>
<protein>
    <submittedName>
        <fullName evidence="2">Transcriptional regulator, XRE family</fullName>
    </submittedName>
</protein>
<dbReference type="EMBL" id="FUKI01000166">
    <property type="protein sequence ID" value="SJM96207.1"/>
    <property type="molecule type" value="Genomic_DNA"/>
</dbReference>
<accession>A0A1R4HJ23</accession>
<reference evidence="3" key="1">
    <citation type="submission" date="2017-02" db="EMBL/GenBank/DDBJ databases">
        <authorList>
            <person name="Daims H."/>
        </authorList>
    </citation>
    <scope>NUCLEOTIDE SEQUENCE [LARGE SCALE GENOMIC DNA]</scope>
</reference>
<evidence type="ECO:0000259" key="1">
    <source>
        <dbReference type="PROSITE" id="PS50943"/>
    </source>
</evidence>
<gene>
    <name evidence="2" type="ORF">CRENPOLYSF1_860009</name>
</gene>
<dbReference type="SUPFAM" id="SSF47413">
    <property type="entry name" value="lambda repressor-like DNA-binding domains"/>
    <property type="match status" value="1"/>
</dbReference>
<evidence type="ECO:0000313" key="2">
    <source>
        <dbReference type="EMBL" id="SJM96207.1"/>
    </source>
</evidence>
<proteinExistence type="predicted"/>
<sequence>MNEDPVIESSGNVFTDLGFSLEEATLLAMRAELMAKLRETIAEKGWTQIQAAEQLGIGQSRVSDLVRGKWEKFSLDMLVTLATRVGRQVELSV</sequence>
<dbReference type="Gene3D" id="1.10.260.40">
    <property type="entry name" value="lambda repressor-like DNA-binding domains"/>
    <property type="match status" value="1"/>
</dbReference>
<dbReference type="SMART" id="SM00530">
    <property type="entry name" value="HTH_XRE"/>
    <property type="match status" value="1"/>
</dbReference>
<dbReference type="RefSeq" id="WP_087145111.1">
    <property type="nucleotide sequence ID" value="NZ_FUKI01000166.1"/>
</dbReference>
<keyword evidence="3" id="KW-1185">Reference proteome</keyword>
<dbReference type="CDD" id="cd00093">
    <property type="entry name" value="HTH_XRE"/>
    <property type="match status" value="1"/>
</dbReference>
<dbReference type="AlphaFoldDB" id="A0A1R4HJ23"/>
<dbReference type="PROSITE" id="PS50943">
    <property type="entry name" value="HTH_CROC1"/>
    <property type="match status" value="1"/>
</dbReference>
<dbReference type="InterPro" id="IPR010982">
    <property type="entry name" value="Lambda_DNA-bd_dom_sf"/>
</dbReference>
<dbReference type="Proteomes" id="UP000195667">
    <property type="component" value="Unassembled WGS sequence"/>
</dbReference>
<name>A0A1R4HJ23_9GAMM</name>
<dbReference type="InterPro" id="IPR001387">
    <property type="entry name" value="Cro/C1-type_HTH"/>
</dbReference>
<dbReference type="GO" id="GO:0003677">
    <property type="term" value="F:DNA binding"/>
    <property type="evidence" value="ECO:0007669"/>
    <property type="project" value="InterPro"/>
</dbReference>
<evidence type="ECO:0000313" key="3">
    <source>
        <dbReference type="Proteomes" id="UP000195667"/>
    </source>
</evidence>
<dbReference type="Pfam" id="PF13744">
    <property type="entry name" value="HTH_37"/>
    <property type="match status" value="1"/>
</dbReference>